<evidence type="ECO:0000256" key="1">
    <source>
        <dbReference type="ARBA" id="ARBA00022553"/>
    </source>
</evidence>
<dbReference type="PROSITE" id="PS50110">
    <property type="entry name" value="RESPONSE_REGULATORY"/>
    <property type="match status" value="1"/>
</dbReference>
<reference evidence="4" key="1">
    <citation type="journal article" date="2020" name="mSystems">
        <title>Genome- and Community-Level Interaction Insights into Carbon Utilization and Element Cycling Functions of Hydrothermarchaeota in Hydrothermal Sediment.</title>
        <authorList>
            <person name="Zhou Z."/>
            <person name="Liu Y."/>
            <person name="Xu W."/>
            <person name="Pan J."/>
            <person name="Luo Z.H."/>
            <person name="Li M."/>
        </authorList>
    </citation>
    <scope>NUCLEOTIDE SEQUENCE [LARGE SCALE GENOMIC DNA]</scope>
    <source>
        <strain evidence="4">SpSt-897</strain>
    </source>
</reference>
<evidence type="ECO:0000259" key="3">
    <source>
        <dbReference type="PROSITE" id="PS50110"/>
    </source>
</evidence>
<dbReference type="InterPro" id="IPR050595">
    <property type="entry name" value="Bact_response_regulator"/>
</dbReference>
<accession>A0A7C3Z0T0</accession>
<gene>
    <name evidence="4" type="ORF">ENW96_05985</name>
</gene>
<keyword evidence="1 2" id="KW-0597">Phosphoprotein</keyword>
<dbReference type="Pfam" id="PF00072">
    <property type="entry name" value="Response_reg"/>
    <property type="match status" value="1"/>
</dbReference>
<dbReference type="SMART" id="SM00448">
    <property type="entry name" value="REC"/>
    <property type="match status" value="1"/>
</dbReference>
<dbReference type="InterPro" id="IPR011006">
    <property type="entry name" value="CheY-like_superfamily"/>
</dbReference>
<proteinExistence type="predicted"/>
<dbReference type="GO" id="GO:0000160">
    <property type="term" value="P:phosphorelay signal transduction system"/>
    <property type="evidence" value="ECO:0007669"/>
    <property type="project" value="InterPro"/>
</dbReference>
<dbReference type="AlphaFoldDB" id="A0A7C3Z0T0"/>
<dbReference type="SUPFAM" id="SSF52172">
    <property type="entry name" value="CheY-like"/>
    <property type="match status" value="1"/>
</dbReference>
<comment type="caution">
    <text evidence="4">The sequence shown here is derived from an EMBL/GenBank/DDBJ whole genome shotgun (WGS) entry which is preliminary data.</text>
</comment>
<dbReference type="PANTHER" id="PTHR44591">
    <property type="entry name" value="STRESS RESPONSE REGULATOR PROTEIN 1"/>
    <property type="match status" value="1"/>
</dbReference>
<organism evidence="4">
    <name type="scientific">Desulfobacca acetoxidans</name>
    <dbReference type="NCBI Taxonomy" id="60893"/>
    <lineage>
        <taxon>Bacteria</taxon>
        <taxon>Pseudomonadati</taxon>
        <taxon>Thermodesulfobacteriota</taxon>
        <taxon>Desulfobaccia</taxon>
        <taxon>Desulfobaccales</taxon>
        <taxon>Desulfobaccaceae</taxon>
        <taxon>Desulfobacca</taxon>
    </lineage>
</organism>
<dbReference type="EMBL" id="DTMF01000150">
    <property type="protein sequence ID" value="HGF33927.1"/>
    <property type="molecule type" value="Genomic_DNA"/>
</dbReference>
<evidence type="ECO:0000313" key="4">
    <source>
        <dbReference type="EMBL" id="HGF33927.1"/>
    </source>
</evidence>
<evidence type="ECO:0000256" key="2">
    <source>
        <dbReference type="PROSITE-ProRule" id="PRU00169"/>
    </source>
</evidence>
<dbReference type="PANTHER" id="PTHR44591:SF3">
    <property type="entry name" value="RESPONSE REGULATORY DOMAIN-CONTAINING PROTEIN"/>
    <property type="match status" value="1"/>
</dbReference>
<name>A0A7C3Z0T0_9BACT</name>
<protein>
    <submittedName>
        <fullName evidence="4">Response regulator</fullName>
    </submittedName>
</protein>
<sequence>MAKEIIVIDDEKIVCNMCQKVLEAEGYQVETFTDSVQALDRIREKRFDVVVTDLKMEKVSGMDILREVNERYPDTKVIMLTAYATLDAAIEAIREKMFDFFPKPVKIEDLKRSIKKALQS</sequence>
<dbReference type="InterPro" id="IPR001789">
    <property type="entry name" value="Sig_transdc_resp-reg_receiver"/>
</dbReference>
<feature type="domain" description="Response regulatory" evidence="3">
    <location>
        <begin position="4"/>
        <end position="118"/>
    </location>
</feature>
<dbReference type="Gene3D" id="3.40.50.2300">
    <property type="match status" value="1"/>
</dbReference>
<feature type="modified residue" description="4-aspartylphosphate" evidence="2">
    <location>
        <position position="53"/>
    </location>
</feature>